<keyword evidence="2" id="KW-1185">Reference proteome</keyword>
<evidence type="ECO:0000313" key="2">
    <source>
        <dbReference type="Proteomes" id="UP001642484"/>
    </source>
</evidence>
<gene>
    <name evidence="1" type="ORF">CCMP2556_LOCUS55048</name>
</gene>
<sequence length="165" mass="18332">MHILCLGVDILVAGNVLKTIVDSDSYQFWGDGDEEQKLLCAWQKLKEWARQSGWKHSVPRFAPKKLKSAQHPYPELQSKAWNARVVIQWLSSALEEFSTALPADGTIQLMKECVTCLASFHRIGELNGRFLTKSVAQRMGKLCALAAVARRCGPSTCRREVCGGG</sequence>
<accession>A0ABP0T026</accession>
<dbReference type="Proteomes" id="UP001642484">
    <property type="component" value="Unassembled WGS sequence"/>
</dbReference>
<name>A0ABP0T026_9DINO</name>
<comment type="caution">
    <text evidence="1">The sequence shown here is derived from an EMBL/GenBank/DDBJ whole genome shotgun (WGS) entry which is preliminary data.</text>
</comment>
<organism evidence="1 2">
    <name type="scientific">Durusdinium trenchii</name>
    <dbReference type="NCBI Taxonomy" id="1381693"/>
    <lineage>
        <taxon>Eukaryota</taxon>
        <taxon>Sar</taxon>
        <taxon>Alveolata</taxon>
        <taxon>Dinophyceae</taxon>
        <taxon>Suessiales</taxon>
        <taxon>Symbiodiniaceae</taxon>
        <taxon>Durusdinium</taxon>
    </lineage>
</organism>
<dbReference type="EMBL" id="CAXAMN010028806">
    <property type="protein sequence ID" value="CAK9117800.1"/>
    <property type="molecule type" value="Genomic_DNA"/>
</dbReference>
<proteinExistence type="predicted"/>
<protein>
    <submittedName>
        <fullName evidence="1">Uncharacterized protein</fullName>
    </submittedName>
</protein>
<evidence type="ECO:0000313" key="1">
    <source>
        <dbReference type="EMBL" id="CAK9117800.1"/>
    </source>
</evidence>
<reference evidence="1 2" key="1">
    <citation type="submission" date="2024-02" db="EMBL/GenBank/DDBJ databases">
        <authorList>
            <person name="Chen Y."/>
            <person name="Shah S."/>
            <person name="Dougan E. K."/>
            <person name="Thang M."/>
            <person name="Chan C."/>
        </authorList>
    </citation>
    <scope>NUCLEOTIDE SEQUENCE [LARGE SCALE GENOMIC DNA]</scope>
</reference>